<feature type="domain" description="Alpha-D-phosphohexomutase alpha/beta/alpha" evidence="4">
    <location>
        <begin position="4"/>
        <end position="115"/>
    </location>
</feature>
<name>A0ABV7UKH2_9HYPH</name>
<dbReference type="InterPro" id="IPR016055">
    <property type="entry name" value="A-D-PHexomutase_a/b/a-I/II/III"/>
</dbReference>
<keyword evidence="3" id="KW-0597">Phosphoprotein</keyword>
<comment type="cofactor">
    <cofactor evidence="1">
        <name>Mg(2+)</name>
        <dbReference type="ChEBI" id="CHEBI:18420"/>
    </cofactor>
</comment>
<evidence type="ECO:0000256" key="2">
    <source>
        <dbReference type="ARBA" id="ARBA00010231"/>
    </source>
</evidence>
<dbReference type="PANTHER" id="PTHR42946:SF1">
    <property type="entry name" value="PHOSPHOGLUCOMUTASE (ALPHA-D-GLUCOSE-1,6-BISPHOSPHATE-DEPENDENT)"/>
    <property type="match status" value="1"/>
</dbReference>
<evidence type="ECO:0000259" key="4">
    <source>
        <dbReference type="Pfam" id="PF02878"/>
    </source>
</evidence>
<protein>
    <recommendedName>
        <fullName evidence="4">Alpha-D-phosphohexomutase alpha/beta/alpha domain-containing protein</fullName>
    </recommendedName>
</protein>
<dbReference type="InterPro" id="IPR005844">
    <property type="entry name" value="A-D-PHexomutase_a/b/a-I"/>
</dbReference>
<dbReference type="Pfam" id="PF02878">
    <property type="entry name" value="PGM_PMM_I"/>
    <property type="match status" value="1"/>
</dbReference>
<dbReference type="RefSeq" id="WP_191321434.1">
    <property type="nucleotide sequence ID" value="NZ_BNCG01000080.1"/>
</dbReference>
<evidence type="ECO:0000313" key="6">
    <source>
        <dbReference type="Proteomes" id="UP001595704"/>
    </source>
</evidence>
<dbReference type="EMBL" id="JBHRYC010000085">
    <property type="protein sequence ID" value="MFC3638945.1"/>
    <property type="molecule type" value="Genomic_DNA"/>
</dbReference>
<sequence length="207" mass="21509">MTSLKFGTSGLRGLVTELLGLPAYVWTQAFCEVMREGGVTGAVMVGRDLRDSSPGIAALCVQAIADAGFAPVDCGAVPTPALALAAMAAGAPAVMVTGSHIPEDRNGLKFYRPDGEINKGDEALVSAWQARLDITEAPAVTARATAHDALTPYLDRYAAFFGRDALRGMTVGVYQHSSVGRDVMCDVLRAAGATPVPLGRASSFIPV</sequence>
<dbReference type="Proteomes" id="UP001595704">
    <property type="component" value="Unassembled WGS sequence"/>
</dbReference>
<proteinExistence type="inferred from homology"/>
<dbReference type="PROSITE" id="PS00710">
    <property type="entry name" value="PGM_PMM"/>
    <property type="match status" value="1"/>
</dbReference>
<dbReference type="SUPFAM" id="SSF53738">
    <property type="entry name" value="Phosphoglucomutase, first 3 domains"/>
    <property type="match status" value="1"/>
</dbReference>
<comment type="caution">
    <text evidence="5">The sequence shown here is derived from an EMBL/GenBank/DDBJ whole genome shotgun (WGS) entry which is preliminary data.</text>
</comment>
<dbReference type="Gene3D" id="3.40.120.10">
    <property type="entry name" value="Alpha-D-Glucose-1,6-Bisphosphate, subunit A, domain 3"/>
    <property type="match status" value="2"/>
</dbReference>
<dbReference type="PANTHER" id="PTHR42946">
    <property type="entry name" value="PHOSPHOHEXOSE MUTASE"/>
    <property type="match status" value="1"/>
</dbReference>
<evidence type="ECO:0000313" key="5">
    <source>
        <dbReference type="EMBL" id="MFC3638945.1"/>
    </source>
</evidence>
<evidence type="ECO:0000256" key="3">
    <source>
        <dbReference type="ARBA" id="ARBA00022553"/>
    </source>
</evidence>
<organism evidence="5 6">
    <name type="scientific">Camelimonas fluminis</name>
    <dbReference type="NCBI Taxonomy" id="1576911"/>
    <lineage>
        <taxon>Bacteria</taxon>
        <taxon>Pseudomonadati</taxon>
        <taxon>Pseudomonadota</taxon>
        <taxon>Alphaproteobacteria</taxon>
        <taxon>Hyphomicrobiales</taxon>
        <taxon>Chelatococcaceae</taxon>
        <taxon>Camelimonas</taxon>
    </lineage>
</organism>
<reference evidence="6" key="1">
    <citation type="journal article" date="2019" name="Int. J. Syst. Evol. Microbiol.">
        <title>The Global Catalogue of Microorganisms (GCM) 10K type strain sequencing project: providing services to taxonomists for standard genome sequencing and annotation.</title>
        <authorList>
            <consortium name="The Broad Institute Genomics Platform"/>
            <consortium name="The Broad Institute Genome Sequencing Center for Infectious Disease"/>
            <person name="Wu L."/>
            <person name="Ma J."/>
        </authorList>
    </citation>
    <scope>NUCLEOTIDE SEQUENCE [LARGE SCALE GENOMIC DNA]</scope>
    <source>
        <strain evidence="6">KCTC 42282</strain>
    </source>
</reference>
<gene>
    <name evidence="5" type="ORF">ACFONL_16520</name>
</gene>
<comment type="similarity">
    <text evidence="2">Belongs to the phosphohexose mutase family.</text>
</comment>
<dbReference type="InterPro" id="IPR016066">
    <property type="entry name" value="A-D-PHexomutase_CS"/>
</dbReference>
<accession>A0ABV7UKH2</accession>
<evidence type="ECO:0000256" key="1">
    <source>
        <dbReference type="ARBA" id="ARBA00001946"/>
    </source>
</evidence>
<dbReference type="InterPro" id="IPR050060">
    <property type="entry name" value="Phosphoglucosamine_mutase"/>
</dbReference>
<keyword evidence="6" id="KW-1185">Reference proteome</keyword>